<sequence length="800" mass="88230">MAVSSAPLWRWDGDGETSWWEVSTTVTITCVFENPKEPPNPPKLIHGISQDVWYPNGNCLVYLHSRRRPRAAPSFRLPLSALLAAGCQPLVERFGVVDGRPPRSAAEAGRWCRLNPGRTVELFVPPPPKTTRDDDDDDDNDDNDDDDNEKDISHLLAMRNLLAWVVGRGSLVGHCLGPSLVSLLVTMRQFRTLTASDCAADLVDYLADRGFLIMTNSPHRAAALLILAETARLAGLYREAFAHCVGMSERLAESPEYEAYGRGSQNVSTASKALIARARSAVDARLALTSAMLSNFLDDELDSAHVGMSVGIRSHLERFRSFLMAFYSGRFGYYPPRSFNATVYRAMGRDFTCLYHHLKDAAFTRVDMMPSAAAGGLCVLQVVQNMDGRNRYDPLRHPLPLLPSREGPSMRTSWLARLGGRRAADNRRLEHEALVRATNRRQDDSGNDLLRAYRRFEEDSTLSPPRHERVSLVDARKVRWILIYAVHQTLRHATRRPSGVRDDADARYLLVGEAVPPWKQPPGEAGKKVAAMRPETPRLRIDIKPDIDYLALTQQPSTPLPRSASFACATPSSVVTMERSKSFNRVLSRNSTIRRSVRRLRRAASSTTTTSDSVPPSPCKLLYHEIVVDGYGNGINHVGSVKWASRSCSTASQTSSAFTSTASPVTTSSAATSVLAPDNVPETVQQKRRRWSQPDAATSPRASIAKANSLSRRPVSALEGFYHESRSMLAGGIAMLQGGGNEPKPLPTHHSLPNVIAEEPRMISRDSGDWTAMQTFLDGAGGVLPAWEQYAELGGLTEMK</sequence>
<dbReference type="STRING" id="1330021.A0A367LK67"/>
<feature type="region of interest" description="Disordered" evidence="1">
    <location>
        <begin position="121"/>
        <end position="149"/>
    </location>
</feature>
<dbReference type="PANTHER" id="PTHR39601">
    <property type="entry name" value="CHORIOGENIN HMINOR"/>
    <property type="match status" value="1"/>
</dbReference>
<feature type="region of interest" description="Disordered" evidence="1">
    <location>
        <begin position="597"/>
        <end position="616"/>
    </location>
</feature>
<comment type="caution">
    <text evidence="3">The sequence shown here is derived from an EMBL/GenBank/DDBJ whole genome shotgun (WGS) entry which is preliminary data.</text>
</comment>
<feature type="compositionally biased region" description="Low complexity" evidence="1">
    <location>
        <begin position="655"/>
        <end position="673"/>
    </location>
</feature>
<evidence type="ECO:0000313" key="3">
    <source>
        <dbReference type="EMBL" id="RCI14826.1"/>
    </source>
</evidence>
<dbReference type="PANTHER" id="PTHR39601:SF1">
    <property type="entry name" value="CHORIOGENIN HMINOR"/>
    <property type="match status" value="1"/>
</dbReference>
<name>A0A367LK67_9HYPO</name>
<evidence type="ECO:0000259" key="2">
    <source>
        <dbReference type="Pfam" id="PF26013"/>
    </source>
</evidence>
<keyword evidence="4" id="KW-1185">Reference proteome</keyword>
<evidence type="ECO:0000313" key="4">
    <source>
        <dbReference type="Proteomes" id="UP000253664"/>
    </source>
</evidence>
<protein>
    <recommendedName>
        <fullName evidence="2">DUF8004 domain-containing protein</fullName>
    </recommendedName>
</protein>
<dbReference type="InterPro" id="IPR058317">
    <property type="entry name" value="DUF8004"/>
</dbReference>
<dbReference type="AlphaFoldDB" id="A0A367LK67"/>
<organism evidence="3 4">
    <name type="scientific">Ophiocordyceps polyrhachis-furcata BCC 54312</name>
    <dbReference type="NCBI Taxonomy" id="1330021"/>
    <lineage>
        <taxon>Eukaryota</taxon>
        <taxon>Fungi</taxon>
        <taxon>Dikarya</taxon>
        <taxon>Ascomycota</taxon>
        <taxon>Pezizomycotina</taxon>
        <taxon>Sordariomycetes</taxon>
        <taxon>Hypocreomycetidae</taxon>
        <taxon>Hypocreales</taxon>
        <taxon>Ophiocordycipitaceae</taxon>
        <taxon>Ophiocordyceps</taxon>
    </lineage>
</organism>
<gene>
    <name evidence="3" type="ORF">L249_6538</name>
</gene>
<reference evidence="3 4" key="1">
    <citation type="journal article" date="2015" name="BMC Genomics">
        <title>Insights from the genome of Ophiocordyceps polyrhachis-furcata to pathogenicity and host specificity in insect fungi.</title>
        <authorList>
            <person name="Wichadakul D."/>
            <person name="Kobmoo N."/>
            <person name="Ingsriswang S."/>
            <person name="Tangphatsornruang S."/>
            <person name="Chantasingh D."/>
            <person name="Luangsa-ard J.J."/>
            <person name="Eurwilaichitr L."/>
        </authorList>
    </citation>
    <scope>NUCLEOTIDE SEQUENCE [LARGE SCALE GENOMIC DNA]</scope>
    <source>
        <strain evidence="3 4">BCC 54312</strain>
    </source>
</reference>
<feature type="region of interest" description="Disordered" evidence="1">
    <location>
        <begin position="655"/>
        <end position="708"/>
    </location>
</feature>
<feature type="domain" description="DUF8004" evidence="2">
    <location>
        <begin position="200"/>
        <end position="297"/>
    </location>
</feature>
<accession>A0A367LK67</accession>
<dbReference type="OrthoDB" id="4114825at2759"/>
<dbReference type="Pfam" id="PF26013">
    <property type="entry name" value="DUF8004"/>
    <property type="match status" value="1"/>
</dbReference>
<dbReference type="Proteomes" id="UP000253664">
    <property type="component" value="Unassembled WGS sequence"/>
</dbReference>
<evidence type="ECO:0000256" key="1">
    <source>
        <dbReference type="SAM" id="MobiDB-lite"/>
    </source>
</evidence>
<feature type="compositionally biased region" description="Acidic residues" evidence="1">
    <location>
        <begin position="133"/>
        <end position="149"/>
    </location>
</feature>
<proteinExistence type="predicted"/>
<dbReference type="EMBL" id="LKCN02000003">
    <property type="protein sequence ID" value="RCI14826.1"/>
    <property type="molecule type" value="Genomic_DNA"/>
</dbReference>
<feature type="compositionally biased region" description="Low complexity" evidence="1">
    <location>
        <begin position="603"/>
        <end position="613"/>
    </location>
</feature>